<proteinExistence type="predicted"/>
<reference evidence="2 3" key="1">
    <citation type="submission" date="2024-03" db="EMBL/GenBank/DDBJ databases">
        <title>Actinomycetospora sp. OC33-EN08, a novel actinomycete isolated from wild orchid (Aerides multiflora).</title>
        <authorList>
            <person name="Suriyachadkun C."/>
        </authorList>
    </citation>
    <scope>NUCLEOTIDE SEQUENCE [LARGE SCALE GENOMIC DNA]</scope>
    <source>
        <strain evidence="2 3">OC33-EN08</strain>
    </source>
</reference>
<organism evidence="2 3">
    <name type="scientific">Actinomycetospora aurantiaca</name>
    <dbReference type="NCBI Taxonomy" id="3129233"/>
    <lineage>
        <taxon>Bacteria</taxon>
        <taxon>Bacillati</taxon>
        <taxon>Actinomycetota</taxon>
        <taxon>Actinomycetes</taxon>
        <taxon>Pseudonocardiales</taxon>
        <taxon>Pseudonocardiaceae</taxon>
        <taxon>Actinomycetospora</taxon>
    </lineage>
</organism>
<sequence length="323" mass="33816">MTEMALMSSADRDEWRALREWRAHRLAEPAEAPGWWARTAGRVAGDVRTVVEYVPGAVEAGRLAVSGLGRLIDAGTGTAAASVRTGPIVAAHRERGHPVAELSDLRDLPLADLRAVTPDLGVPYAIGGAVQGAGSSLVTSSGTVLAAGTGGVAAAPGLGAVLAVLGVDAALGVLVSTRAVAHVAAYHGYDVADPDERLFALGVLSLGLAEDSRRAAAYRELAGVARGLARRQAVRLTSERVGAVVRTVSTSLALRLTQERFAQVVPLLGTALVIRRTVRSLRQVVDDAEHLYAERLLRERYDVPFEEPGPDDEPGEIAAALRA</sequence>
<accession>A0ABU8MVH0</accession>
<dbReference type="Proteomes" id="UP001385809">
    <property type="component" value="Unassembled WGS sequence"/>
</dbReference>
<feature type="compositionally biased region" description="Acidic residues" evidence="1">
    <location>
        <begin position="304"/>
        <end position="315"/>
    </location>
</feature>
<dbReference type="InterPro" id="IPR024787">
    <property type="entry name" value="EcsC"/>
</dbReference>
<comment type="caution">
    <text evidence="2">The sequence shown here is derived from an EMBL/GenBank/DDBJ whole genome shotgun (WGS) entry which is preliminary data.</text>
</comment>
<dbReference type="RefSeq" id="WP_337697213.1">
    <property type="nucleotide sequence ID" value="NZ_JBBEGN010000014.1"/>
</dbReference>
<evidence type="ECO:0000313" key="3">
    <source>
        <dbReference type="Proteomes" id="UP001385809"/>
    </source>
</evidence>
<keyword evidence="3" id="KW-1185">Reference proteome</keyword>
<evidence type="ECO:0000256" key="1">
    <source>
        <dbReference type="SAM" id="MobiDB-lite"/>
    </source>
</evidence>
<name>A0ABU8MVH0_9PSEU</name>
<protein>
    <submittedName>
        <fullName evidence="2">EcsC family protein</fullName>
    </submittedName>
</protein>
<dbReference type="Pfam" id="PF12787">
    <property type="entry name" value="EcsC"/>
    <property type="match status" value="1"/>
</dbReference>
<evidence type="ECO:0000313" key="2">
    <source>
        <dbReference type="EMBL" id="MEJ2870645.1"/>
    </source>
</evidence>
<dbReference type="EMBL" id="JBBEGN010000014">
    <property type="protein sequence ID" value="MEJ2870645.1"/>
    <property type="molecule type" value="Genomic_DNA"/>
</dbReference>
<feature type="region of interest" description="Disordered" evidence="1">
    <location>
        <begin position="304"/>
        <end position="323"/>
    </location>
</feature>
<gene>
    <name evidence="2" type="ORF">WCD74_22980</name>
</gene>